<reference evidence="8 9" key="1">
    <citation type="journal article" date="2017" name="Elife">
        <title>Extensive horizontal gene transfer in cheese-associated bacteria.</title>
        <authorList>
            <person name="Bonham K.S."/>
            <person name="Wolfe B.E."/>
            <person name="Dutton R.J."/>
        </authorList>
    </citation>
    <scope>NUCLEOTIDE SEQUENCE [LARGE SCALE GENOMIC DNA]</scope>
    <source>
        <strain evidence="8 9">JB196</strain>
    </source>
</reference>
<dbReference type="OrthoDB" id="6196648at2"/>
<feature type="region of interest" description="Disordered" evidence="7">
    <location>
        <begin position="240"/>
        <end position="281"/>
    </location>
</feature>
<evidence type="ECO:0000256" key="7">
    <source>
        <dbReference type="SAM" id="MobiDB-lite"/>
    </source>
</evidence>
<evidence type="ECO:0000313" key="8">
    <source>
        <dbReference type="EMBL" id="RCS73379.1"/>
    </source>
</evidence>
<keyword evidence="4 6" id="KW-0226">DNA condensation</keyword>
<evidence type="ECO:0000256" key="4">
    <source>
        <dbReference type="ARBA" id="ARBA00023067"/>
    </source>
</evidence>
<dbReference type="AlphaFoldDB" id="A0A368LNB0"/>
<dbReference type="InterPro" id="IPR042038">
    <property type="entry name" value="MukE_N"/>
</dbReference>
<sequence>MEQRYKRMSSINTNYEAHSADLSQNTSYSQETDNSQDAYMPEQLVKALSNPLFPALDSQLRAGRHISSDDMDNYAFLSDFDGDLGAFYQRYNAELVRAPEGFFYLRPRSTSFIGRSVLSELDMLVGKILCFLYLSPERLAHEGIFTNQELYEELINLADEKKLMRLVTNRATGSDLDKEKLFEKVRTSLRRLRRIGMVLPVGDDEKFRISGAVFRFGADVRVGDDVREAQLRLIRDGEAVLDPEAVDPNKANDTQDKQDASDEQSEDLAEQEEQEQKAGDL</sequence>
<dbReference type="Gene3D" id="1.10.10.2260">
    <property type="entry name" value="MukE-like family, C-terminal domain"/>
    <property type="match status" value="1"/>
</dbReference>
<feature type="compositionally biased region" description="Acidic residues" evidence="7">
    <location>
        <begin position="261"/>
        <end position="273"/>
    </location>
</feature>
<comment type="subcellular location">
    <subcellularLocation>
        <location evidence="6">Cytoplasm</location>
        <location evidence="6">Nucleoid</location>
    </subcellularLocation>
    <text evidence="6">Restricted to the nucleoid region.</text>
</comment>
<protein>
    <recommendedName>
        <fullName evidence="6">Chromosome partition protein MukE</fullName>
    </recommendedName>
</protein>
<keyword evidence="2 6" id="KW-0132">Cell division</keyword>
<dbReference type="HAMAP" id="MF_01802">
    <property type="entry name" value="MukE"/>
    <property type="match status" value="1"/>
</dbReference>
<dbReference type="NCBIfam" id="NF003602">
    <property type="entry name" value="PRK05256.1"/>
    <property type="match status" value="1"/>
</dbReference>
<evidence type="ECO:0000313" key="9">
    <source>
        <dbReference type="Proteomes" id="UP000252479"/>
    </source>
</evidence>
<dbReference type="InterPro" id="IPR042037">
    <property type="entry name" value="MukE_C"/>
</dbReference>
<comment type="similarity">
    <text evidence="6">Belongs to the MukE family.</text>
</comment>
<keyword evidence="9" id="KW-1185">Reference proteome</keyword>
<evidence type="ECO:0000256" key="6">
    <source>
        <dbReference type="HAMAP-Rule" id="MF_01802"/>
    </source>
</evidence>
<organism evidence="8 9">
    <name type="scientific">Vibrio casei</name>
    <dbReference type="NCBI Taxonomy" id="673372"/>
    <lineage>
        <taxon>Bacteria</taxon>
        <taxon>Pseudomonadati</taxon>
        <taxon>Pseudomonadota</taxon>
        <taxon>Gammaproteobacteria</taxon>
        <taxon>Vibrionales</taxon>
        <taxon>Vibrionaceae</taxon>
        <taxon>Vibrio</taxon>
    </lineage>
</organism>
<keyword evidence="1 6" id="KW-0963">Cytoplasm</keyword>
<evidence type="ECO:0000256" key="2">
    <source>
        <dbReference type="ARBA" id="ARBA00022618"/>
    </source>
</evidence>
<evidence type="ECO:0000256" key="3">
    <source>
        <dbReference type="ARBA" id="ARBA00022829"/>
    </source>
</evidence>
<dbReference type="GO" id="GO:0030261">
    <property type="term" value="P:chromosome condensation"/>
    <property type="evidence" value="ECO:0007669"/>
    <property type="project" value="UniProtKB-KW"/>
</dbReference>
<gene>
    <name evidence="6" type="primary">mukE</name>
    <name evidence="8" type="ORF">CIK83_06975</name>
</gene>
<evidence type="ECO:0000256" key="1">
    <source>
        <dbReference type="ARBA" id="ARBA00022490"/>
    </source>
</evidence>
<dbReference type="GO" id="GO:0006260">
    <property type="term" value="P:DNA replication"/>
    <property type="evidence" value="ECO:0007669"/>
    <property type="project" value="UniProtKB-UniRule"/>
</dbReference>
<comment type="function">
    <text evidence="6">Involved in chromosome condensation, segregation and cell cycle progression. May participate in facilitating chromosome segregation by condensation DNA from both sides of a centrally located replisome during cell division. Probably acts via its interaction with MukB and MukF.</text>
</comment>
<dbReference type="GO" id="GO:0009295">
    <property type="term" value="C:nucleoid"/>
    <property type="evidence" value="ECO:0007669"/>
    <property type="project" value="UniProtKB-SubCell"/>
</dbReference>
<comment type="subunit">
    <text evidence="6">Interacts, and probably forms a ternary complex, with MukF and MukB. The complex formation is stimulated by calcium or magnesium.</text>
</comment>
<dbReference type="Pfam" id="PF04288">
    <property type="entry name" value="MukE"/>
    <property type="match status" value="1"/>
</dbReference>
<keyword evidence="5 6" id="KW-0131">Cell cycle</keyword>
<dbReference type="EMBL" id="QPGL01000001">
    <property type="protein sequence ID" value="RCS73379.1"/>
    <property type="molecule type" value="Genomic_DNA"/>
</dbReference>
<evidence type="ECO:0000256" key="5">
    <source>
        <dbReference type="ARBA" id="ARBA00023306"/>
    </source>
</evidence>
<dbReference type="GO" id="GO:0051301">
    <property type="term" value="P:cell division"/>
    <property type="evidence" value="ECO:0007669"/>
    <property type="project" value="UniProtKB-KW"/>
</dbReference>
<dbReference type="Proteomes" id="UP000252479">
    <property type="component" value="Unassembled WGS sequence"/>
</dbReference>
<dbReference type="InterPro" id="IPR007385">
    <property type="entry name" value="Scp_MukE"/>
</dbReference>
<dbReference type="GO" id="GO:0007059">
    <property type="term" value="P:chromosome segregation"/>
    <property type="evidence" value="ECO:0007669"/>
    <property type="project" value="UniProtKB-UniRule"/>
</dbReference>
<name>A0A368LNB0_9VIBR</name>
<accession>A0A368LNB0</accession>
<proteinExistence type="inferred from homology"/>
<comment type="caution">
    <text evidence="8">The sequence shown here is derived from an EMBL/GenBank/DDBJ whole genome shotgun (WGS) entry which is preliminary data.</text>
</comment>
<dbReference type="GO" id="GO:0005737">
    <property type="term" value="C:cytoplasm"/>
    <property type="evidence" value="ECO:0007669"/>
    <property type="project" value="UniProtKB-UniRule"/>
</dbReference>
<keyword evidence="3 6" id="KW-0159">Chromosome partition</keyword>
<dbReference type="Gene3D" id="1.10.10.2250">
    <property type="match status" value="1"/>
</dbReference>